<dbReference type="Proteomes" id="UP000221672">
    <property type="component" value="Segment"/>
</dbReference>
<name>G1BL76_9CAUD</name>
<gene>
    <name evidence="1" type="primary">19</name>
    <name evidence="1" type="ORF">CHRISNMICH_19</name>
</gene>
<protein>
    <submittedName>
        <fullName evidence="1">Head-to-tail adaptor</fullName>
    </submittedName>
</protein>
<evidence type="ECO:0000313" key="2">
    <source>
        <dbReference type="Proteomes" id="UP000221672"/>
    </source>
</evidence>
<proteinExistence type="predicted"/>
<dbReference type="RefSeq" id="YP_009614342.1">
    <property type="nucleotide sequence ID" value="NC_042034.1"/>
</dbReference>
<organism evidence="1 2">
    <name type="scientific">Mycobacterium phage ChrisnMich</name>
    <dbReference type="NCBI Taxonomy" id="1034130"/>
    <lineage>
        <taxon>Viruses</taxon>
        <taxon>Duplodnaviria</taxon>
        <taxon>Heunggongvirae</taxon>
        <taxon>Uroviricota</taxon>
        <taxon>Caudoviricetes</taxon>
        <taxon>Bclasvirinae</taxon>
        <taxon>Coopervirus</taxon>
        <taxon>Coopervirus chrisnmich</taxon>
    </lineage>
</organism>
<dbReference type="EMBL" id="JF704094">
    <property type="protein sequence ID" value="AEJ94639.1"/>
    <property type="molecule type" value="Genomic_DNA"/>
</dbReference>
<dbReference type="GeneID" id="40090795"/>
<reference evidence="1 2" key="1">
    <citation type="journal article" date="2012" name="J. Virol.">
        <title>Complete Genome Sequences of 138 Mycobacteriophages.</title>
        <authorList>
            <consortium name="the Science Education Alliance Phage Hunters Advancing Genomics and Evolutionary Science Program"/>
            <consortium name="the KwaZulu-Natal Research Institute for Tuberculosis and HIV Mycobacterial Genetics Course Students"/>
            <consortium name="the Phage Hunters Integrating Research and Education Program"/>
            <person name="Hatfull G.F."/>
        </authorList>
    </citation>
    <scope>NUCLEOTIDE SEQUENCE [LARGE SCALE GENOMIC DNA]</scope>
    <source>
        <strain evidence="2">ChrisnMich</strain>
    </source>
</reference>
<accession>G1BL76</accession>
<evidence type="ECO:0000313" key="1">
    <source>
        <dbReference type="EMBL" id="AEJ94639.1"/>
    </source>
</evidence>
<keyword evidence="2" id="KW-1185">Reference proteome</keyword>
<sequence>MAITFTWFIVVTYDGVVAFTWPVDRSEFPALPDEDDPGYDQAVLEQRAAADLAVAVMWALTGRQWGLYEHTVRPCRSEFPIWPGLGSGGVTSYLLSWEGDRWIGWSCGCIGACQMSGPRAVHLPGPVYQVTEVKIAGAVIAPAGYVVEQNVLYRVGAPWPVQDLGRPIGEARTWAVTYLRGIPVPESFAALTGLLAKEFLAALDNEGRCRLPRTVTTASRQGVTYRAYDPQVIYANGKTGLPEIDLVLAAVNPNALMSAPTVV</sequence>
<dbReference type="OrthoDB" id="8233at10239"/>
<dbReference type="KEGG" id="vg:40090795"/>